<keyword evidence="3" id="KW-0012">Acyltransferase</keyword>
<dbReference type="OrthoDB" id="671439at2759"/>
<dbReference type="EMBL" id="MU090555">
    <property type="protein sequence ID" value="KAF7847723.1"/>
    <property type="molecule type" value="Genomic_DNA"/>
</dbReference>
<gene>
    <name evidence="4" type="ORF">BT93_L2691</name>
</gene>
<evidence type="ECO:0008006" key="6">
    <source>
        <dbReference type="Google" id="ProtNLM"/>
    </source>
</evidence>
<dbReference type="AlphaFoldDB" id="A0A8T0CJG9"/>
<dbReference type="PANTHER" id="PTHR31642">
    <property type="entry name" value="TRICHOTHECENE 3-O-ACETYLTRANSFERASE"/>
    <property type="match status" value="1"/>
</dbReference>
<dbReference type="Pfam" id="PF02458">
    <property type="entry name" value="Transferase"/>
    <property type="match status" value="1"/>
</dbReference>
<dbReference type="InterPro" id="IPR050317">
    <property type="entry name" value="Plant_Fungal_Acyltransferase"/>
</dbReference>
<dbReference type="GO" id="GO:0016747">
    <property type="term" value="F:acyltransferase activity, transferring groups other than amino-acyl groups"/>
    <property type="evidence" value="ECO:0007669"/>
    <property type="project" value="TreeGrafter"/>
</dbReference>
<dbReference type="Gene3D" id="3.30.559.10">
    <property type="entry name" value="Chloramphenicol acetyltransferase-like domain"/>
    <property type="match status" value="2"/>
</dbReference>
<name>A0A8T0CJG9_CORYI</name>
<organism evidence="4 5">
    <name type="scientific">Corymbia citriodora subsp. variegata</name>
    <dbReference type="NCBI Taxonomy" id="360336"/>
    <lineage>
        <taxon>Eukaryota</taxon>
        <taxon>Viridiplantae</taxon>
        <taxon>Streptophyta</taxon>
        <taxon>Embryophyta</taxon>
        <taxon>Tracheophyta</taxon>
        <taxon>Spermatophyta</taxon>
        <taxon>Magnoliopsida</taxon>
        <taxon>eudicotyledons</taxon>
        <taxon>Gunneridae</taxon>
        <taxon>Pentapetalae</taxon>
        <taxon>rosids</taxon>
        <taxon>malvids</taxon>
        <taxon>Myrtales</taxon>
        <taxon>Myrtaceae</taxon>
        <taxon>Myrtoideae</taxon>
        <taxon>Eucalypteae</taxon>
        <taxon>Corymbia</taxon>
    </lineage>
</organism>
<dbReference type="PANTHER" id="PTHR31642:SF324">
    <property type="entry name" value="SPERMIDINE HYDROXYCINNAMOYL TRANSFERASE"/>
    <property type="match status" value="1"/>
</dbReference>
<evidence type="ECO:0000256" key="1">
    <source>
        <dbReference type="ARBA" id="ARBA00009861"/>
    </source>
</evidence>
<sequence length="459" mass="51270">MSITVSYRGTYTVKPNTATWTGHLPLSELDQIGTITHVPTIYFYKPPPEWLHPADAIFATLRSSLGRALVPFYPLAGRLRWLEGGRLRLECNATGVSLIEAESEGELDDLGDFSLCPEFEQLVPSVDYTRPIHELPLLLVQVTKFRCGGLTLSFSISHAVADGPSALHFMTEWARIARGERLSVEPYYDRKVLWVGGDPSGAMPPPPPRHLEHSEFNPPPLLIGHTNNLEERKKKTTVAMLRLTKTQVETLKNAANKDRTGHHMRPYTRYETMAAHIWRCACKARKHEPEQPTAVGICVDSRRRLHPPLKLGYFGNATLDVVAASTSGELVSSPLGHASGKIREAIERVTHDHVRSAIEHIRRQPDLTLFQDVHALGSTRGPFYGNPNLGVVSWLTLPIYGLDFGWGREVHMGPGNHDFDGDSLVLPSLDEEGGLMVALCLQIVHMEDFKKFFYEDIVD</sequence>
<dbReference type="Proteomes" id="UP000806378">
    <property type="component" value="Unassembled WGS sequence"/>
</dbReference>
<evidence type="ECO:0000256" key="2">
    <source>
        <dbReference type="ARBA" id="ARBA00022679"/>
    </source>
</evidence>
<evidence type="ECO:0000313" key="5">
    <source>
        <dbReference type="Proteomes" id="UP000806378"/>
    </source>
</evidence>
<reference evidence="4" key="1">
    <citation type="submission" date="2020-05" db="EMBL/GenBank/DDBJ databases">
        <title>WGS assembly of Corymbia citriodora subspecies variegata.</title>
        <authorList>
            <person name="Barry K."/>
            <person name="Hundley H."/>
            <person name="Shu S."/>
            <person name="Jenkins J."/>
            <person name="Grimwood J."/>
            <person name="Baten A."/>
        </authorList>
    </citation>
    <scope>NUCLEOTIDE SEQUENCE</scope>
    <source>
        <strain evidence="4">CV2-018</strain>
    </source>
</reference>
<keyword evidence="2" id="KW-0808">Transferase</keyword>
<evidence type="ECO:0000256" key="3">
    <source>
        <dbReference type="ARBA" id="ARBA00023315"/>
    </source>
</evidence>
<evidence type="ECO:0000313" key="4">
    <source>
        <dbReference type="EMBL" id="KAF7847723.1"/>
    </source>
</evidence>
<accession>A0A8T0CJG9</accession>
<dbReference type="InterPro" id="IPR023213">
    <property type="entry name" value="CAT-like_dom_sf"/>
</dbReference>
<comment type="caution">
    <text evidence="4">The sequence shown here is derived from an EMBL/GenBank/DDBJ whole genome shotgun (WGS) entry which is preliminary data.</text>
</comment>
<keyword evidence="5" id="KW-1185">Reference proteome</keyword>
<proteinExistence type="inferred from homology"/>
<dbReference type="Gramene" id="rna-gnl|WGS:JABURB|Cocit.L2691.1">
    <property type="protein sequence ID" value="cds-KAF7847723.1"/>
    <property type="gene ID" value="gene-BT93_L2691"/>
</dbReference>
<comment type="similarity">
    <text evidence="1">Belongs to the plant acyltransferase family.</text>
</comment>
<protein>
    <recommendedName>
        <fullName evidence="6">Spermidine hydroxycinnamoyl transferase</fullName>
    </recommendedName>
</protein>
<dbReference type="FunFam" id="3.30.559.10:FF:000008">
    <property type="entry name" value="Tryptamine hydroxycinnamoyl transferase"/>
    <property type="match status" value="1"/>
</dbReference>